<proteinExistence type="predicted"/>
<comment type="caution">
    <text evidence="1">The sequence shown here is derived from an EMBL/GenBank/DDBJ whole genome shotgun (WGS) entry which is preliminary data.</text>
</comment>
<reference evidence="1" key="1">
    <citation type="submission" date="2023-04" db="EMBL/GenBank/DDBJ databases">
        <title>Draft Genome sequencing of Naganishia species isolated from polar environments using Oxford Nanopore Technology.</title>
        <authorList>
            <person name="Leo P."/>
            <person name="Venkateswaran K."/>
        </authorList>
    </citation>
    <scope>NUCLEOTIDE SEQUENCE</scope>
    <source>
        <strain evidence="1">DBVPG 5303</strain>
    </source>
</reference>
<evidence type="ECO:0000313" key="1">
    <source>
        <dbReference type="EMBL" id="KAJ9121436.1"/>
    </source>
</evidence>
<accession>A0ACC2XEG8</accession>
<keyword evidence="2" id="KW-1185">Reference proteome</keyword>
<dbReference type="Proteomes" id="UP001234202">
    <property type="component" value="Unassembled WGS sequence"/>
</dbReference>
<gene>
    <name evidence="1" type="ORF">QFC24_004774</name>
</gene>
<sequence>MESSPITAIPPPREPFLSRSSWWWNPTKLVSSNIDTSESTAISAGNSGDAGTDEGAVSSLCPAAPPPESDDARAVCLCDSLFRGKDVLSLRPARAETEAGLPFVPAPEGPDMLEAPVEVLAARGGRGRTMPLVPGVGKRLVLDAFAPAVAEILVLGVVVCGVDDDDV</sequence>
<organism evidence="1 2">
    <name type="scientific">Naganishia onofrii</name>
    <dbReference type="NCBI Taxonomy" id="1851511"/>
    <lineage>
        <taxon>Eukaryota</taxon>
        <taxon>Fungi</taxon>
        <taxon>Dikarya</taxon>
        <taxon>Basidiomycota</taxon>
        <taxon>Agaricomycotina</taxon>
        <taxon>Tremellomycetes</taxon>
        <taxon>Filobasidiales</taxon>
        <taxon>Filobasidiaceae</taxon>
        <taxon>Naganishia</taxon>
    </lineage>
</organism>
<evidence type="ECO:0000313" key="2">
    <source>
        <dbReference type="Proteomes" id="UP001234202"/>
    </source>
</evidence>
<dbReference type="EMBL" id="JASBWV010000017">
    <property type="protein sequence ID" value="KAJ9121436.1"/>
    <property type="molecule type" value="Genomic_DNA"/>
</dbReference>
<protein>
    <submittedName>
        <fullName evidence="1">Uncharacterized protein</fullName>
    </submittedName>
</protein>
<name>A0ACC2XEG8_9TREE</name>